<protein>
    <submittedName>
        <fullName evidence="1">Uncharacterized protein</fullName>
    </submittedName>
</protein>
<keyword evidence="2" id="KW-1185">Reference proteome</keyword>
<dbReference type="Proteomes" id="UP000320806">
    <property type="component" value="Unassembled WGS sequence"/>
</dbReference>
<sequence>MNTSTGVVFPVSNTAKMAQGQEERSSSAFGRGVVSDALASVDEPGALAVRRDTGWRRGYPRHFRRLVEVGARDHQAAMAIARDGLSAVHERMCWLPVTGGHDRRVAEAFATPSPQPALESVTVRGDGDPEREFTLPYKGTRLAGANLRRRLDDWVESGVIEPGVRDAVGQVLDHPEWLDVRDRTFVVLGAGAEMGPLRSLLRWGGHVVAIDLARPGIWSPLFDLARSGAGSLTAPVGPAGVDASDPSQHAGADLLHDTGRIGDYLMGLEGPMVLGNYVYADGGVNLRLSAATDALAVHLSQRPDVALAYLATPTDVFVAPDDAVSQANSGLDSAFLKSVRRPLRALSGGRLLQRQYPPIVDGPAISDTIVPQQGPNYLLAKRIHRWRATAAAADGQLVSMNIAPPTRTKSVTKNRALAAAYAGAHRFGVEVFDPSTANTLMAAMLVHDLRTGGYAAKGDVWAAEAAGAAHGGLWRSPYDPRSALGIAAVLGIGGAR</sequence>
<evidence type="ECO:0000313" key="2">
    <source>
        <dbReference type="Proteomes" id="UP000320806"/>
    </source>
</evidence>
<comment type="caution">
    <text evidence="1">The sequence shown here is derived from an EMBL/GenBank/DDBJ whole genome shotgun (WGS) entry which is preliminary data.</text>
</comment>
<gene>
    <name evidence="1" type="ORF">FB459_0942</name>
</gene>
<name>A0A542EDW8_9MICO</name>
<reference evidence="1 2" key="1">
    <citation type="submission" date="2019-06" db="EMBL/GenBank/DDBJ databases">
        <title>Sequencing the genomes of 1000 actinobacteria strains.</title>
        <authorList>
            <person name="Klenk H.-P."/>
        </authorList>
    </citation>
    <scope>NUCLEOTIDE SEQUENCE [LARGE SCALE GENOMIC DNA]</scope>
    <source>
        <strain evidence="1 2">DSM 19828</strain>
    </source>
</reference>
<organism evidence="1 2">
    <name type="scientific">Yimella lutea</name>
    <dbReference type="NCBI Taxonomy" id="587872"/>
    <lineage>
        <taxon>Bacteria</taxon>
        <taxon>Bacillati</taxon>
        <taxon>Actinomycetota</taxon>
        <taxon>Actinomycetes</taxon>
        <taxon>Micrococcales</taxon>
        <taxon>Dermacoccaceae</taxon>
        <taxon>Yimella</taxon>
    </lineage>
</organism>
<dbReference type="AlphaFoldDB" id="A0A542EDW8"/>
<evidence type="ECO:0000313" key="1">
    <source>
        <dbReference type="EMBL" id="TQJ13519.1"/>
    </source>
</evidence>
<accession>A0A542EDW8</accession>
<dbReference type="EMBL" id="VFMO01000001">
    <property type="protein sequence ID" value="TQJ13519.1"/>
    <property type="molecule type" value="Genomic_DNA"/>
</dbReference>
<proteinExistence type="predicted"/>
<dbReference type="RefSeq" id="WP_246092313.1">
    <property type="nucleotide sequence ID" value="NZ_BAABCI010000030.1"/>
</dbReference>